<feature type="transmembrane region" description="Helical" evidence="2">
    <location>
        <begin position="79"/>
        <end position="97"/>
    </location>
</feature>
<feature type="compositionally biased region" description="Low complexity" evidence="1">
    <location>
        <begin position="44"/>
        <end position="67"/>
    </location>
</feature>
<evidence type="ECO:0000256" key="1">
    <source>
        <dbReference type="SAM" id="MobiDB-lite"/>
    </source>
</evidence>
<evidence type="ECO:0000313" key="3">
    <source>
        <dbReference type="EMBL" id="SOY30589.1"/>
    </source>
</evidence>
<keyword evidence="4" id="KW-1185">Reference proteome</keyword>
<evidence type="ECO:0000313" key="4">
    <source>
        <dbReference type="Proteomes" id="UP000236311"/>
    </source>
</evidence>
<reference evidence="3 4" key="1">
    <citation type="submission" date="2018-01" db="EMBL/GenBank/DDBJ databases">
        <authorList>
            <person name="Gaut B.S."/>
            <person name="Morton B.R."/>
            <person name="Clegg M.T."/>
            <person name="Duvall M.R."/>
        </authorList>
    </citation>
    <scope>NUCLEOTIDE SEQUENCE [LARGE SCALE GENOMIC DNA]</scope>
    <source>
        <strain evidence="3">GP69</strain>
    </source>
</reference>
<accession>A0A2K4ZJD8</accession>
<name>A0A2K4ZJD8_9FIRM</name>
<feature type="region of interest" description="Disordered" evidence="1">
    <location>
        <begin position="41"/>
        <end position="80"/>
    </location>
</feature>
<keyword evidence="2" id="KW-1133">Transmembrane helix</keyword>
<protein>
    <submittedName>
        <fullName evidence="3">Uncharacterized protein</fullName>
    </submittedName>
</protein>
<evidence type="ECO:0000256" key="2">
    <source>
        <dbReference type="SAM" id="Phobius"/>
    </source>
</evidence>
<dbReference type="AlphaFoldDB" id="A0A2K4ZJD8"/>
<keyword evidence="2" id="KW-0812">Transmembrane</keyword>
<dbReference type="EMBL" id="OFSM01000017">
    <property type="protein sequence ID" value="SOY30589.1"/>
    <property type="molecule type" value="Genomic_DNA"/>
</dbReference>
<organism evidence="3 4">
    <name type="scientific">Acetatifactor muris</name>
    <dbReference type="NCBI Taxonomy" id="879566"/>
    <lineage>
        <taxon>Bacteria</taxon>
        <taxon>Bacillati</taxon>
        <taxon>Bacillota</taxon>
        <taxon>Clostridia</taxon>
        <taxon>Lachnospirales</taxon>
        <taxon>Lachnospiraceae</taxon>
        <taxon>Acetatifactor</taxon>
    </lineage>
</organism>
<proteinExistence type="predicted"/>
<keyword evidence="2" id="KW-0472">Membrane</keyword>
<dbReference type="RefSeq" id="WP_103240614.1">
    <property type="nucleotide sequence ID" value="NZ_JANJZD010000017.1"/>
</dbReference>
<sequence length="100" mass="11013">MRSYGTCPKCNTGLLRPSGAGGCNCTCELCGYQTRPEYLERESGPSYGSSRSSYSSTNYTSGNYSQSKPTRHYSTGRKSSSGCGTWIIVIIVVWFLSQYF</sequence>
<gene>
    <name evidence="3" type="ORF">AMURIS_03320</name>
</gene>
<dbReference type="Proteomes" id="UP000236311">
    <property type="component" value="Unassembled WGS sequence"/>
</dbReference>